<proteinExistence type="predicted"/>
<feature type="transmembrane region" description="Helical" evidence="1">
    <location>
        <begin position="33"/>
        <end position="57"/>
    </location>
</feature>
<dbReference type="STRING" id="1603606.DSOUD_1521"/>
<sequence>MSREAKHIVIPLALIAIFFLVAATPVELLGCRNRGLIAVALALACGLTGIVTAIRGLAGKIRGRQGSEWWMASTLILAIPAAYIVFLAR</sequence>
<dbReference type="PATRIC" id="fig|1603606.3.peg.1654"/>
<dbReference type="KEGG" id="des:DSOUD_1521"/>
<accession>A0A0M4DH31</accession>
<reference evidence="2 3" key="1">
    <citation type="submission" date="2015-07" db="EMBL/GenBank/DDBJ databases">
        <title>Isolation and Genomic Characterization of a Novel Halophilic Metal-Reducing Deltaproteobacterium from the Deep Subsurface.</title>
        <authorList>
            <person name="Badalamenti J.P."/>
            <person name="Summers Z.M."/>
            <person name="Gralnick J.A."/>
            <person name="Bond D.R."/>
        </authorList>
    </citation>
    <scope>NUCLEOTIDE SEQUENCE [LARGE SCALE GENOMIC DNA]</scope>
    <source>
        <strain evidence="2 3">WTL</strain>
    </source>
</reference>
<gene>
    <name evidence="2" type="ORF">DSOUD_1521</name>
</gene>
<keyword evidence="1" id="KW-0472">Membrane</keyword>
<evidence type="ECO:0000256" key="1">
    <source>
        <dbReference type="SAM" id="Phobius"/>
    </source>
</evidence>
<evidence type="ECO:0000313" key="3">
    <source>
        <dbReference type="Proteomes" id="UP000057158"/>
    </source>
</evidence>
<evidence type="ECO:0000313" key="2">
    <source>
        <dbReference type="EMBL" id="ALC16300.1"/>
    </source>
</evidence>
<name>A0A0M4DH31_9BACT</name>
<dbReference type="RefSeq" id="WP_053550420.1">
    <property type="nucleotide sequence ID" value="NZ_CP010802.1"/>
</dbReference>
<dbReference type="Proteomes" id="UP000057158">
    <property type="component" value="Chromosome"/>
</dbReference>
<dbReference type="AlphaFoldDB" id="A0A0M4DH31"/>
<keyword evidence="1" id="KW-1133">Transmembrane helix</keyword>
<organism evidence="2 3">
    <name type="scientific">Desulfuromonas soudanensis</name>
    <dbReference type="NCBI Taxonomy" id="1603606"/>
    <lineage>
        <taxon>Bacteria</taxon>
        <taxon>Pseudomonadati</taxon>
        <taxon>Thermodesulfobacteriota</taxon>
        <taxon>Desulfuromonadia</taxon>
        <taxon>Desulfuromonadales</taxon>
        <taxon>Desulfuromonadaceae</taxon>
        <taxon>Desulfuromonas</taxon>
    </lineage>
</organism>
<dbReference type="EMBL" id="CP010802">
    <property type="protein sequence ID" value="ALC16300.1"/>
    <property type="molecule type" value="Genomic_DNA"/>
</dbReference>
<feature type="transmembrane region" description="Helical" evidence="1">
    <location>
        <begin position="69"/>
        <end position="88"/>
    </location>
</feature>
<keyword evidence="3" id="KW-1185">Reference proteome</keyword>
<protein>
    <submittedName>
        <fullName evidence="2">Uncharacterized protein</fullName>
    </submittedName>
</protein>
<keyword evidence="1" id="KW-0812">Transmembrane</keyword>